<organism evidence="4 5">
    <name type="scientific">Candidatus Ornithospirochaeta stercoravium</name>
    <dbReference type="NCBI Taxonomy" id="2840897"/>
    <lineage>
        <taxon>Bacteria</taxon>
        <taxon>Pseudomonadati</taxon>
        <taxon>Spirochaetota</taxon>
        <taxon>Spirochaetia</taxon>
        <taxon>Spirochaetales</taxon>
        <taxon>Spirochaetaceae</taxon>
        <taxon>Spirochaetaceae incertae sedis</taxon>
        <taxon>Candidatus Ornithospirochaeta</taxon>
    </lineage>
</organism>
<dbReference type="CDD" id="cd04301">
    <property type="entry name" value="NAT_SF"/>
    <property type="match status" value="1"/>
</dbReference>
<evidence type="ECO:0000313" key="4">
    <source>
        <dbReference type="EMBL" id="MBO8468464.1"/>
    </source>
</evidence>
<name>A0A9D9I9H7_9SPIO</name>
<evidence type="ECO:0000259" key="3">
    <source>
        <dbReference type="PROSITE" id="PS51186"/>
    </source>
</evidence>
<dbReference type="InterPro" id="IPR016181">
    <property type="entry name" value="Acyl_CoA_acyltransferase"/>
</dbReference>
<dbReference type="InterPro" id="IPR000182">
    <property type="entry name" value="GNAT_dom"/>
</dbReference>
<dbReference type="EMBL" id="JADIMF010000022">
    <property type="protein sequence ID" value="MBO8468464.1"/>
    <property type="molecule type" value="Genomic_DNA"/>
</dbReference>
<reference evidence="4" key="2">
    <citation type="journal article" date="2021" name="PeerJ">
        <title>Extensive microbial diversity within the chicken gut microbiome revealed by metagenomics and culture.</title>
        <authorList>
            <person name="Gilroy R."/>
            <person name="Ravi A."/>
            <person name="Getino M."/>
            <person name="Pursley I."/>
            <person name="Horton D.L."/>
            <person name="Alikhan N.F."/>
            <person name="Baker D."/>
            <person name="Gharbi K."/>
            <person name="Hall N."/>
            <person name="Watson M."/>
            <person name="Adriaenssens E.M."/>
            <person name="Foster-Nyarko E."/>
            <person name="Jarju S."/>
            <person name="Secka A."/>
            <person name="Antonio M."/>
            <person name="Oren A."/>
            <person name="Chaudhuri R.R."/>
            <person name="La Ragione R."/>
            <person name="Hildebrand F."/>
            <person name="Pallen M.J."/>
        </authorList>
    </citation>
    <scope>NUCLEOTIDE SEQUENCE</scope>
    <source>
        <strain evidence="4">14700</strain>
    </source>
</reference>
<dbReference type="GO" id="GO:0016747">
    <property type="term" value="F:acyltransferase activity, transferring groups other than amino-acyl groups"/>
    <property type="evidence" value="ECO:0007669"/>
    <property type="project" value="InterPro"/>
</dbReference>
<feature type="domain" description="N-acetyltransferase" evidence="3">
    <location>
        <begin position="1"/>
        <end position="173"/>
    </location>
</feature>
<evidence type="ECO:0000256" key="1">
    <source>
        <dbReference type="ARBA" id="ARBA00022679"/>
    </source>
</evidence>
<sequence>MIVRFAEDIDLDKAVEMYDEIIDDTEGKAESPKWTKGIYPEREYLCNAIRNRELIIALDGDDIAGGIIFNHKCAPGYEYAPWAVEAAPDEVYTIHTLGVRPGYQHRGIASLLSEAVIEEAGKRGAKAVRLDVIEGNTPSILLYEKLGFINHGKHPLQYDSVSVTEFTLMEKVL</sequence>
<dbReference type="Pfam" id="PF00583">
    <property type="entry name" value="Acetyltransf_1"/>
    <property type="match status" value="1"/>
</dbReference>
<keyword evidence="2" id="KW-0012">Acyltransferase</keyword>
<dbReference type="InterPro" id="IPR050680">
    <property type="entry name" value="YpeA/RimI_acetyltransf"/>
</dbReference>
<dbReference type="Proteomes" id="UP000810292">
    <property type="component" value="Unassembled WGS sequence"/>
</dbReference>
<dbReference type="SUPFAM" id="SSF55729">
    <property type="entry name" value="Acyl-CoA N-acyltransferases (Nat)"/>
    <property type="match status" value="1"/>
</dbReference>
<reference evidence="4" key="1">
    <citation type="submission" date="2020-10" db="EMBL/GenBank/DDBJ databases">
        <authorList>
            <person name="Gilroy R."/>
        </authorList>
    </citation>
    <scope>NUCLEOTIDE SEQUENCE</scope>
    <source>
        <strain evidence="4">14700</strain>
    </source>
</reference>
<proteinExistence type="predicted"/>
<evidence type="ECO:0000256" key="2">
    <source>
        <dbReference type="ARBA" id="ARBA00023315"/>
    </source>
</evidence>
<comment type="caution">
    <text evidence="4">The sequence shown here is derived from an EMBL/GenBank/DDBJ whole genome shotgun (WGS) entry which is preliminary data.</text>
</comment>
<gene>
    <name evidence="4" type="ORF">IAA72_01595</name>
</gene>
<evidence type="ECO:0000313" key="5">
    <source>
        <dbReference type="Proteomes" id="UP000810292"/>
    </source>
</evidence>
<dbReference type="PANTHER" id="PTHR43420">
    <property type="entry name" value="ACETYLTRANSFERASE"/>
    <property type="match status" value="1"/>
</dbReference>
<protein>
    <submittedName>
        <fullName evidence="4">GNAT family N-acetyltransferase</fullName>
    </submittedName>
</protein>
<accession>A0A9D9I9H7</accession>
<dbReference type="AlphaFoldDB" id="A0A9D9I9H7"/>
<dbReference type="Gene3D" id="3.40.630.30">
    <property type="match status" value="1"/>
</dbReference>
<dbReference type="PROSITE" id="PS51186">
    <property type="entry name" value="GNAT"/>
    <property type="match status" value="1"/>
</dbReference>
<keyword evidence="1" id="KW-0808">Transferase</keyword>